<sequence>MLASLYCFQDDMFSLWGQLNFWQRYSYTAERSFEMSVIWILWLTNGGELDWEEYALKCTCNAFGLRTYLPKLRQEKRLQCLIRLLYRHSIDYYQLQFCLSILDQNQQNEIFKKCPLQVLQVFLNWPAQEKLLDVVKMLRSYLSEHDFRNFFYLILGQKRMLNWIIYDYVSFVEILWNTVPFECKKFIEKNPMYSTLKSVLEHDGSRPFPQELRVHSTD</sequence>
<evidence type="ECO:0000313" key="1">
    <source>
        <dbReference type="EMBL" id="GFQ91036.1"/>
    </source>
</evidence>
<accession>A0A8X6L0K5</accession>
<evidence type="ECO:0000313" key="2">
    <source>
        <dbReference type="Proteomes" id="UP000887116"/>
    </source>
</evidence>
<protein>
    <submittedName>
        <fullName evidence="1">Uncharacterized protein</fullName>
    </submittedName>
</protein>
<dbReference type="AlphaFoldDB" id="A0A8X6L0K5"/>
<reference evidence="1" key="1">
    <citation type="submission" date="2020-07" db="EMBL/GenBank/DDBJ databases">
        <title>Multicomponent nature underlies the extraordinary mechanical properties of spider dragline silk.</title>
        <authorList>
            <person name="Kono N."/>
            <person name="Nakamura H."/>
            <person name="Mori M."/>
            <person name="Yoshida Y."/>
            <person name="Ohtoshi R."/>
            <person name="Malay A.D."/>
            <person name="Moran D.A.P."/>
            <person name="Tomita M."/>
            <person name="Numata K."/>
            <person name="Arakawa K."/>
        </authorList>
    </citation>
    <scope>NUCLEOTIDE SEQUENCE</scope>
</reference>
<proteinExistence type="predicted"/>
<keyword evidence="2" id="KW-1185">Reference proteome</keyword>
<gene>
    <name evidence="1" type="ORF">TNCT_626631</name>
</gene>
<dbReference type="EMBL" id="BMAO01033673">
    <property type="protein sequence ID" value="GFQ91036.1"/>
    <property type="molecule type" value="Genomic_DNA"/>
</dbReference>
<comment type="caution">
    <text evidence="1">The sequence shown here is derived from an EMBL/GenBank/DDBJ whole genome shotgun (WGS) entry which is preliminary data.</text>
</comment>
<organism evidence="1 2">
    <name type="scientific">Trichonephila clavata</name>
    <name type="common">Joro spider</name>
    <name type="synonym">Nephila clavata</name>
    <dbReference type="NCBI Taxonomy" id="2740835"/>
    <lineage>
        <taxon>Eukaryota</taxon>
        <taxon>Metazoa</taxon>
        <taxon>Ecdysozoa</taxon>
        <taxon>Arthropoda</taxon>
        <taxon>Chelicerata</taxon>
        <taxon>Arachnida</taxon>
        <taxon>Araneae</taxon>
        <taxon>Araneomorphae</taxon>
        <taxon>Entelegynae</taxon>
        <taxon>Araneoidea</taxon>
        <taxon>Nephilidae</taxon>
        <taxon>Trichonephila</taxon>
    </lineage>
</organism>
<name>A0A8X6L0K5_TRICU</name>
<dbReference type="Proteomes" id="UP000887116">
    <property type="component" value="Unassembled WGS sequence"/>
</dbReference>